<sequence length="300" mass="32674">MSAEITDHLLLLEARPPRMLSVSPSGDSVDVFIDNLGGTPDGIAIDYVNRHIYWTNMGADWSKNDGFIERADFDGSNRTTVIPEGATFTPKQMQIDAEAGLLYWCDREGLRVMRARTDGSDITVLVETGSTEADRADERLHCVGIALDREAGRMFWTQKGPPNAGKGRIFSAPLDLPAGVSPRNRTDVTLVFDNLPEPIDLEWDEASSTLYWTDRGHLPEGNTLNRSRIIDGIPGPHEILLSNLADGIGLALDVAHNRAFVSDLGGFVREASLDGTGSPQVVLSGRGLLTGIALWRPVAR</sequence>
<dbReference type="Gene3D" id="2.120.10.30">
    <property type="entry name" value="TolB, C-terminal domain"/>
    <property type="match status" value="2"/>
</dbReference>
<evidence type="ECO:0000313" key="1">
    <source>
        <dbReference type="EMBL" id="GGF32131.1"/>
    </source>
</evidence>
<dbReference type="AlphaFoldDB" id="A0A8J2YWH1"/>
<dbReference type="PANTHER" id="PTHR46513">
    <property type="entry name" value="VITELLOGENIN RECEPTOR-LIKE PROTEIN-RELATED-RELATED"/>
    <property type="match status" value="1"/>
</dbReference>
<dbReference type="InterPro" id="IPR011042">
    <property type="entry name" value="6-blade_b-propeller_TolB-like"/>
</dbReference>
<protein>
    <recommendedName>
        <fullName evidence="3">3-hydroxyacyl-CoA dehydrogenase</fullName>
    </recommendedName>
</protein>
<dbReference type="SMART" id="SM00135">
    <property type="entry name" value="LY"/>
    <property type="match status" value="5"/>
</dbReference>
<reference evidence="1" key="2">
    <citation type="submission" date="2020-09" db="EMBL/GenBank/DDBJ databases">
        <authorList>
            <person name="Sun Q."/>
            <person name="Zhou Y."/>
        </authorList>
    </citation>
    <scope>NUCLEOTIDE SEQUENCE</scope>
    <source>
        <strain evidence="1">CGMCC 1.15725</strain>
    </source>
</reference>
<comment type="caution">
    <text evidence="1">The sequence shown here is derived from an EMBL/GenBank/DDBJ whole genome shotgun (WGS) entry which is preliminary data.</text>
</comment>
<gene>
    <name evidence="1" type="ORF">GCM10011611_42830</name>
</gene>
<keyword evidence="2" id="KW-1185">Reference proteome</keyword>
<dbReference type="InterPro" id="IPR050778">
    <property type="entry name" value="Cueball_EGF_LRP_Nidogen"/>
</dbReference>
<accession>A0A8J2YWH1</accession>
<dbReference type="RefSeq" id="WP_189049559.1">
    <property type="nucleotide sequence ID" value="NZ_BMJQ01000011.1"/>
</dbReference>
<evidence type="ECO:0008006" key="3">
    <source>
        <dbReference type="Google" id="ProtNLM"/>
    </source>
</evidence>
<evidence type="ECO:0000313" key="2">
    <source>
        <dbReference type="Proteomes" id="UP000646365"/>
    </source>
</evidence>
<name>A0A8J2YWH1_9PROT</name>
<reference evidence="1" key="1">
    <citation type="journal article" date="2014" name="Int. J. Syst. Evol. Microbiol.">
        <title>Complete genome sequence of Corynebacterium casei LMG S-19264T (=DSM 44701T), isolated from a smear-ripened cheese.</title>
        <authorList>
            <consortium name="US DOE Joint Genome Institute (JGI-PGF)"/>
            <person name="Walter F."/>
            <person name="Albersmeier A."/>
            <person name="Kalinowski J."/>
            <person name="Ruckert C."/>
        </authorList>
    </citation>
    <scope>NUCLEOTIDE SEQUENCE</scope>
    <source>
        <strain evidence="1">CGMCC 1.15725</strain>
    </source>
</reference>
<dbReference type="PROSITE" id="PS51120">
    <property type="entry name" value="LDLRB"/>
    <property type="match status" value="1"/>
</dbReference>
<proteinExistence type="predicted"/>
<organism evidence="1 2">
    <name type="scientific">Aliidongia dinghuensis</name>
    <dbReference type="NCBI Taxonomy" id="1867774"/>
    <lineage>
        <taxon>Bacteria</taxon>
        <taxon>Pseudomonadati</taxon>
        <taxon>Pseudomonadota</taxon>
        <taxon>Alphaproteobacteria</taxon>
        <taxon>Rhodospirillales</taxon>
        <taxon>Dongiaceae</taxon>
        <taxon>Aliidongia</taxon>
    </lineage>
</organism>
<dbReference type="InterPro" id="IPR000033">
    <property type="entry name" value="LDLR_classB_rpt"/>
</dbReference>
<dbReference type="SUPFAM" id="SSF63825">
    <property type="entry name" value="YWTD domain"/>
    <property type="match status" value="1"/>
</dbReference>
<dbReference type="Proteomes" id="UP000646365">
    <property type="component" value="Unassembled WGS sequence"/>
</dbReference>
<dbReference type="EMBL" id="BMJQ01000011">
    <property type="protein sequence ID" value="GGF32131.1"/>
    <property type="molecule type" value="Genomic_DNA"/>
</dbReference>